<feature type="transmembrane region" description="Helical" evidence="3">
    <location>
        <begin position="152"/>
        <end position="170"/>
    </location>
</feature>
<feature type="transmembrane region" description="Helical" evidence="3">
    <location>
        <begin position="335"/>
        <end position="354"/>
    </location>
</feature>
<feature type="transmembrane region" description="Helical" evidence="3">
    <location>
        <begin position="179"/>
        <end position="198"/>
    </location>
</feature>
<evidence type="ECO:0000256" key="2">
    <source>
        <dbReference type="ARBA" id="ARBA00022803"/>
    </source>
</evidence>
<evidence type="ECO:0000313" key="4">
    <source>
        <dbReference type="EMBL" id="NII08977.1"/>
    </source>
</evidence>
<evidence type="ECO:0000256" key="1">
    <source>
        <dbReference type="ARBA" id="ARBA00022737"/>
    </source>
</evidence>
<evidence type="ECO:0000256" key="3">
    <source>
        <dbReference type="SAM" id="Phobius"/>
    </source>
</evidence>
<feature type="transmembrane region" description="Helical" evidence="3">
    <location>
        <begin position="308"/>
        <end position="328"/>
    </location>
</feature>
<dbReference type="InterPro" id="IPR052346">
    <property type="entry name" value="O-mannosyl-transferase_TMTC"/>
</dbReference>
<keyword evidence="2" id="KW-0802">TPR repeat</keyword>
<keyword evidence="1" id="KW-0677">Repeat</keyword>
<feature type="transmembrane region" description="Helical" evidence="3">
    <location>
        <begin position="204"/>
        <end position="221"/>
    </location>
</feature>
<dbReference type="AlphaFoldDB" id="A0A7X5ZKG3"/>
<reference evidence="4 5" key="1">
    <citation type="submission" date="2020-03" db="EMBL/GenBank/DDBJ databases">
        <authorList>
            <person name="Lai Q."/>
        </authorList>
    </citation>
    <scope>NUCLEOTIDE SEQUENCE [LARGE SCALE GENOMIC DNA]</scope>
    <source>
        <strain evidence="4 5">CCUG 25036</strain>
    </source>
</reference>
<feature type="transmembrane region" description="Helical" evidence="3">
    <location>
        <begin position="366"/>
        <end position="385"/>
    </location>
</feature>
<keyword evidence="3" id="KW-0472">Membrane</keyword>
<dbReference type="PANTHER" id="PTHR44227:SF3">
    <property type="entry name" value="PROTEIN O-MANNOSYL-TRANSFERASE TMTC4"/>
    <property type="match status" value="1"/>
</dbReference>
<name>A0A7X5ZKG3_9GAMM</name>
<feature type="transmembrane region" description="Helical" evidence="3">
    <location>
        <begin position="233"/>
        <end position="252"/>
    </location>
</feature>
<gene>
    <name evidence="4" type="ORF">HBF25_21550</name>
</gene>
<feature type="transmembrane region" description="Helical" evidence="3">
    <location>
        <begin position="96"/>
        <end position="114"/>
    </location>
</feature>
<sequence length="649" mass="72389">MIDLFERSRTARIAILLAIAALTALIYANGLHGPYLVDDPPNLETIQRWVNGRLDWHSALENHSGPLGRPVSMLTFLMDAARSGAMYPQTFKTTNLVIHILCGLLAYVLCRQVLRRVEITCSVASTTALFIAAWWLFLPLHVSTVLYIVQRMAQLGALFILLALTLYVYLRQHIERNRGLAPLLGLWIAVPLIVGVGALAKENAVLALPLAMLIEMVFFRSSETHQRPRSVTAFFLLTVVLPGILIIGWLALHPNLIIDGFQGRPFTLGERLLTEPRVLGSYVKTMLLPVGQDMGLFHDNYVLSTGWFTPWTTALAILAWLLAIGVAIKARRKHPLVSFGIGFFLIGHLLESTIIPLELYFEHRNYLPDLGILIVFVGMGRTLWLHHPHATASFRRTVALCPFLILAIYAAATWVQVGSWSNIDTLYQMQVAYNPTSPRLQATLTALSIERGDTRSALGHIDLQERLDPPTEGMNATIWRFIAYCNAQLPVPEAIYEEFERRTDMPITMNSMRYWERLATFAELGRLDAKRLAIAGRRWIDHDASAPTSQFIWRSRYNLARMEGATGNLVQAEADAHRAWIDSGYNTGIGVLLFQLNASLGRRDVCETVLANLRSRMNTGDADLVEAVDVFSKALAGGRIGASSEPGHP</sequence>
<feature type="transmembrane region" description="Helical" evidence="3">
    <location>
        <begin position="121"/>
        <end position="140"/>
    </location>
</feature>
<protein>
    <recommendedName>
        <fullName evidence="6">Tetratricopeptide repeat protein</fullName>
    </recommendedName>
</protein>
<feature type="transmembrane region" description="Helical" evidence="3">
    <location>
        <begin position="397"/>
        <end position="417"/>
    </location>
</feature>
<accession>A0A7X5ZKG3</accession>
<comment type="caution">
    <text evidence="4">The sequence shown here is derived from an EMBL/GenBank/DDBJ whole genome shotgun (WGS) entry which is preliminary data.</text>
</comment>
<keyword evidence="5" id="KW-1185">Reference proteome</keyword>
<keyword evidence="3" id="KW-1133">Transmembrane helix</keyword>
<evidence type="ECO:0008006" key="6">
    <source>
        <dbReference type="Google" id="ProtNLM"/>
    </source>
</evidence>
<proteinExistence type="predicted"/>
<evidence type="ECO:0000313" key="5">
    <source>
        <dbReference type="Proteomes" id="UP000490980"/>
    </source>
</evidence>
<dbReference type="Proteomes" id="UP000490980">
    <property type="component" value="Unassembled WGS sequence"/>
</dbReference>
<keyword evidence="3" id="KW-0812">Transmembrane</keyword>
<dbReference type="RefSeq" id="WP_166952778.1">
    <property type="nucleotide sequence ID" value="NZ_JAARLZ010000017.1"/>
</dbReference>
<dbReference type="EMBL" id="JAARLZ010000017">
    <property type="protein sequence ID" value="NII08977.1"/>
    <property type="molecule type" value="Genomic_DNA"/>
</dbReference>
<dbReference type="PANTHER" id="PTHR44227">
    <property type="match status" value="1"/>
</dbReference>
<organism evidence="4 5">
    <name type="scientific">Luteibacter anthropi</name>
    <dbReference type="NCBI Taxonomy" id="564369"/>
    <lineage>
        <taxon>Bacteria</taxon>
        <taxon>Pseudomonadati</taxon>
        <taxon>Pseudomonadota</taxon>
        <taxon>Gammaproteobacteria</taxon>
        <taxon>Lysobacterales</taxon>
        <taxon>Rhodanobacteraceae</taxon>
        <taxon>Luteibacter</taxon>
    </lineage>
</organism>